<feature type="transmembrane region" description="Helical" evidence="5">
    <location>
        <begin position="88"/>
        <end position="112"/>
    </location>
</feature>
<evidence type="ECO:0000313" key="8">
    <source>
        <dbReference type="Proteomes" id="UP000002534"/>
    </source>
</evidence>
<feature type="transmembrane region" description="Helical" evidence="5">
    <location>
        <begin position="280"/>
        <end position="311"/>
    </location>
</feature>
<feature type="transmembrane region" description="Helical" evidence="5">
    <location>
        <begin position="118"/>
        <end position="140"/>
    </location>
</feature>
<dbReference type="EMBL" id="CP000142">
    <property type="protein sequence ID" value="ABA87820.1"/>
    <property type="molecule type" value="Genomic_DNA"/>
</dbReference>
<keyword evidence="8" id="KW-1185">Reference proteome</keyword>
<gene>
    <name evidence="7" type="ordered locus">Pcar_0560</name>
</gene>
<dbReference type="OrthoDB" id="9783404at2"/>
<dbReference type="GO" id="GO:1902600">
    <property type="term" value="P:proton transmembrane transport"/>
    <property type="evidence" value="ECO:0007669"/>
    <property type="project" value="InterPro"/>
</dbReference>
<dbReference type="InterPro" id="IPR006153">
    <property type="entry name" value="Cation/H_exchanger_TM"/>
</dbReference>
<dbReference type="GO" id="GO:0016020">
    <property type="term" value="C:membrane"/>
    <property type="evidence" value="ECO:0007669"/>
    <property type="project" value="UniProtKB-SubCell"/>
</dbReference>
<organism evidence="7 8">
    <name type="scientific">Syntrophotalea carbinolica (strain DSM 2380 / NBRC 103641 / GraBd1)</name>
    <name type="common">Pelobacter carbinolicus</name>
    <dbReference type="NCBI Taxonomy" id="338963"/>
    <lineage>
        <taxon>Bacteria</taxon>
        <taxon>Pseudomonadati</taxon>
        <taxon>Thermodesulfobacteriota</taxon>
        <taxon>Desulfuromonadia</taxon>
        <taxon>Desulfuromonadales</taxon>
        <taxon>Syntrophotaleaceae</taxon>
        <taxon>Syntrophotalea</taxon>
    </lineage>
</organism>
<proteinExistence type="predicted"/>
<dbReference type="PANTHER" id="PTHR43021:SF2">
    <property type="entry name" value="CATION_H+ EXCHANGER DOMAIN-CONTAINING PROTEIN"/>
    <property type="match status" value="1"/>
</dbReference>
<dbReference type="HOGENOM" id="CLU_031031_2_1_7"/>
<evidence type="ECO:0000313" key="7">
    <source>
        <dbReference type="EMBL" id="ABA87820.1"/>
    </source>
</evidence>
<dbReference type="Gene3D" id="1.20.1530.20">
    <property type="match status" value="1"/>
</dbReference>
<feature type="transmembrane region" description="Helical" evidence="5">
    <location>
        <begin position="190"/>
        <end position="214"/>
    </location>
</feature>
<accession>Q3A727</accession>
<reference evidence="7 8" key="2">
    <citation type="journal article" date="2012" name="BMC Genomics">
        <title>The genome of Pelobacter carbinolicus reveals surprising metabolic capabilities and physiological features.</title>
        <authorList>
            <person name="Aklujkar M."/>
            <person name="Haveman S.A."/>
            <person name="Didonato R.Jr."/>
            <person name="Chertkov O."/>
            <person name="Han C.S."/>
            <person name="Land M.L."/>
            <person name="Brown P."/>
            <person name="Lovley D.R."/>
        </authorList>
    </citation>
    <scope>NUCLEOTIDE SEQUENCE [LARGE SCALE GENOMIC DNA]</scope>
    <source>
        <strain evidence="8">DSM 2380 / NBRC 103641 / GraBd1</strain>
    </source>
</reference>
<dbReference type="KEGG" id="pca:Pcar_0560"/>
<dbReference type="AlphaFoldDB" id="Q3A727"/>
<dbReference type="Pfam" id="PF00999">
    <property type="entry name" value="Na_H_Exchanger"/>
    <property type="match status" value="1"/>
</dbReference>
<keyword evidence="3 5" id="KW-1133">Transmembrane helix</keyword>
<evidence type="ECO:0000256" key="2">
    <source>
        <dbReference type="ARBA" id="ARBA00022692"/>
    </source>
</evidence>
<evidence type="ECO:0000256" key="5">
    <source>
        <dbReference type="SAM" id="Phobius"/>
    </source>
</evidence>
<feature type="transmembrane region" description="Helical" evidence="5">
    <location>
        <begin position="152"/>
        <end position="178"/>
    </location>
</feature>
<dbReference type="PANTHER" id="PTHR43021">
    <property type="entry name" value="NA(+)/H(+) ANTIPORTER-RELATED"/>
    <property type="match status" value="1"/>
</dbReference>
<reference evidence="8" key="1">
    <citation type="submission" date="2005-10" db="EMBL/GenBank/DDBJ databases">
        <title>Complete sequence of Pelobacter carbinolicus DSM 2380.</title>
        <authorList>
            <person name="Copeland A."/>
            <person name="Lucas S."/>
            <person name="Lapidus A."/>
            <person name="Barry K."/>
            <person name="Detter J.C."/>
            <person name="Glavina T."/>
            <person name="Hammon N."/>
            <person name="Israni S."/>
            <person name="Pitluck S."/>
            <person name="Chertkov O."/>
            <person name="Schmutz J."/>
            <person name="Larimer F."/>
            <person name="Land M."/>
            <person name="Kyrpides N."/>
            <person name="Ivanova N."/>
            <person name="Richardson P."/>
        </authorList>
    </citation>
    <scope>NUCLEOTIDE SEQUENCE [LARGE SCALE GENOMIC DNA]</scope>
    <source>
        <strain evidence="8">DSM 2380 / NBRC 103641 / GraBd1</strain>
    </source>
</reference>
<dbReference type="GO" id="GO:0015297">
    <property type="term" value="F:antiporter activity"/>
    <property type="evidence" value="ECO:0007669"/>
    <property type="project" value="InterPro"/>
</dbReference>
<dbReference type="STRING" id="338963.Pcar_0560"/>
<evidence type="ECO:0000256" key="1">
    <source>
        <dbReference type="ARBA" id="ARBA00004141"/>
    </source>
</evidence>
<feature type="transmembrane region" description="Helical" evidence="5">
    <location>
        <begin position="226"/>
        <end position="245"/>
    </location>
</feature>
<protein>
    <submittedName>
        <fullName evidence="7">Monovalent cation antiporter, putative</fullName>
    </submittedName>
</protein>
<name>Q3A727_SYNC1</name>
<dbReference type="Proteomes" id="UP000002534">
    <property type="component" value="Chromosome"/>
</dbReference>
<evidence type="ECO:0000256" key="4">
    <source>
        <dbReference type="ARBA" id="ARBA00023136"/>
    </source>
</evidence>
<evidence type="ECO:0000256" key="3">
    <source>
        <dbReference type="ARBA" id="ARBA00022989"/>
    </source>
</evidence>
<dbReference type="RefSeq" id="WP_011340258.1">
    <property type="nucleotide sequence ID" value="NC_007498.2"/>
</dbReference>
<evidence type="ECO:0000259" key="6">
    <source>
        <dbReference type="Pfam" id="PF00999"/>
    </source>
</evidence>
<keyword evidence="2 5" id="KW-0812">Transmembrane</keyword>
<feature type="transmembrane region" description="Helical" evidence="5">
    <location>
        <begin position="367"/>
        <end position="387"/>
    </location>
</feature>
<keyword evidence="4 5" id="KW-0472">Membrane</keyword>
<dbReference type="InterPro" id="IPR038770">
    <property type="entry name" value="Na+/solute_symporter_sf"/>
</dbReference>
<dbReference type="eggNOG" id="COG0025">
    <property type="taxonomic scope" value="Bacteria"/>
</dbReference>
<feature type="transmembrane region" description="Helical" evidence="5">
    <location>
        <begin position="337"/>
        <end position="355"/>
    </location>
</feature>
<comment type="subcellular location">
    <subcellularLocation>
        <location evidence="1">Membrane</location>
        <topology evidence="1">Multi-pass membrane protein</topology>
    </subcellularLocation>
</comment>
<feature type="domain" description="Cation/H+ exchanger transmembrane" evidence="6">
    <location>
        <begin position="14"/>
        <end position="383"/>
    </location>
</feature>
<sequence>MDTTLIIGIILLGALVGGELAHVVKLPKITGYIIAGIALNPRLVPIIPRDFTDHTEFITNLALAFITFSVGGSLLFPHLKRLGRSIVWIAVGEAQTAMLAVGIGIFTAGYLMGWPNPLLMAMLLAPLATPTDPSATLAVAHEYQARGDVTTTIMGVAALDDVLAILNFSLATGLAGLLSAAPGTNLGTLLWHPSSMILTGVGIGIAGGWAFNILTELFRRETEGALIVLIFAALTLVFGTVRLFGGDELLGTLCMGAMVANFNPRRQLIFKMLERYTEELIFALFFTLSGMLLDLGMLGTSIGLICGFVVLRGLGKWLGSRTGALLSRAPKPVKRHLFWALLPQGGIVIGLALLLKNNPDFAGVADIVMSVTLGATVIHEIIGPLLARRALQKAGEIKL</sequence>
<feature type="transmembrane region" description="Helical" evidence="5">
    <location>
        <begin position="57"/>
        <end position="76"/>
    </location>
</feature>